<dbReference type="InterPro" id="IPR011009">
    <property type="entry name" value="Kinase-like_dom_sf"/>
</dbReference>
<keyword evidence="3" id="KW-0309">Germination</keyword>
<reference evidence="18 19" key="1">
    <citation type="submission" date="2019-12" db="EMBL/GenBank/DDBJ databases">
        <title>Whole-genome analyses of novel actinobacteria.</title>
        <authorList>
            <person name="Sahin N."/>
            <person name="Saygin H."/>
        </authorList>
    </citation>
    <scope>NUCLEOTIDE SEQUENCE [LARGE SCALE GENOMIC DNA]</scope>
    <source>
        <strain evidence="18 19">KC615</strain>
    </source>
</reference>
<evidence type="ECO:0000256" key="9">
    <source>
        <dbReference type="ARBA" id="ARBA00047899"/>
    </source>
</evidence>
<keyword evidence="7 13" id="KW-0067">ATP-binding</keyword>
<dbReference type="GO" id="GO:0005524">
    <property type="term" value="F:ATP binding"/>
    <property type="evidence" value="ECO:0007669"/>
    <property type="project" value="UniProtKB-UniRule"/>
</dbReference>
<keyword evidence="4" id="KW-0808">Transferase</keyword>
<evidence type="ECO:0000256" key="12">
    <source>
        <dbReference type="ARBA" id="ARBA00070041"/>
    </source>
</evidence>
<evidence type="ECO:0000256" key="2">
    <source>
        <dbReference type="ARBA" id="ARBA00022527"/>
    </source>
</evidence>
<dbReference type="FunFam" id="1.10.510.10:FF:000021">
    <property type="entry name" value="Serine/threonine protein kinase"/>
    <property type="match status" value="1"/>
</dbReference>
<feature type="binding site" evidence="13">
    <location>
        <position position="43"/>
    </location>
    <ligand>
        <name>ATP</name>
        <dbReference type="ChEBI" id="CHEBI:30616"/>
    </ligand>
</feature>
<evidence type="ECO:0000259" key="16">
    <source>
        <dbReference type="PROSITE" id="PS50011"/>
    </source>
</evidence>
<dbReference type="EC" id="2.7.11.1" evidence="1"/>
<dbReference type="SMART" id="SM00740">
    <property type="entry name" value="PASTA"/>
    <property type="match status" value="1"/>
</dbReference>
<evidence type="ECO:0000256" key="7">
    <source>
        <dbReference type="ARBA" id="ARBA00022840"/>
    </source>
</evidence>
<dbReference type="InterPro" id="IPR008271">
    <property type="entry name" value="Ser/Thr_kinase_AS"/>
</dbReference>
<dbReference type="SMART" id="SM00220">
    <property type="entry name" value="S_TKc"/>
    <property type="match status" value="1"/>
</dbReference>
<dbReference type="GO" id="GO:0071224">
    <property type="term" value="P:cellular response to peptidoglycan"/>
    <property type="evidence" value="ECO:0007669"/>
    <property type="project" value="UniProtKB-ARBA"/>
</dbReference>
<feature type="compositionally biased region" description="Polar residues" evidence="14">
    <location>
        <begin position="312"/>
        <end position="324"/>
    </location>
</feature>
<dbReference type="PROSITE" id="PS00107">
    <property type="entry name" value="PROTEIN_KINASE_ATP"/>
    <property type="match status" value="1"/>
</dbReference>
<dbReference type="SUPFAM" id="SSF56112">
    <property type="entry name" value="Protein kinase-like (PK-like)"/>
    <property type="match status" value="1"/>
</dbReference>
<feature type="compositionally biased region" description="Basic and acidic residues" evidence="14">
    <location>
        <begin position="325"/>
        <end position="337"/>
    </location>
</feature>
<dbReference type="PROSITE" id="PS51178">
    <property type="entry name" value="PASTA"/>
    <property type="match status" value="1"/>
</dbReference>
<evidence type="ECO:0000256" key="14">
    <source>
        <dbReference type="SAM" id="MobiDB-lite"/>
    </source>
</evidence>
<evidence type="ECO:0000256" key="15">
    <source>
        <dbReference type="SAM" id="Phobius"/>
    </source>
</evidence>
<dbReference type="EMBL" id="WUUL01000003">
    <property type="protein sequence ID" value="MXQ53309.1"/>
    <property type="molecule type" value="Genomic_DNA"/>
</dbReference>
<organism evidence="18 19">
    <name type="scientific">Shimazuella alba</name>
    <dbReference type="NCBI Taxonomy" id="2690964"/>
    <lineage>
        <taxon>Bacteria</taxon>
        <taxon>Bacillati</taxon>
        <taxon>Bacillota</taxon>
        <taxon>Bacilli</taxon>
        <taxon>Bacillales</taxon>
        <taxon>Thermoactinomycetaceae</taxon>
        <taxon>Shimazuella</taxon>
    </lineage>
</organism>
<dbReference type="Pfam" id="PF03793">
    <property type="entry name" value="PASTA"/>
    <property type="match status" value="1"/>
</dbReference>
<keyword evidence="5 13" id="KW-0547">Nucleotide-binding</keyword>
<gene>
    <name evidence="18" type="primary">pknB</name>
    <name evidence="18" type="ORF">GSM42_06090</name>
</gene>
<keyword evidence="2" id="KW-0723">Serine/threonine-protein kinase</keyword>
<keyword evidence="8" id="KW-0735">Signal-anchor</keyword>
<dbReference type="GO" id="GO:0009847">
    <property type="term" value="P:spore germination"/>
    <property type="evidence" value="ECO:0007669"/>
    <property type="project" value="UniProtKB-ARBA"/>
</dbReference>
<protein>
    <recommendedName>
        <fullName evidence="12">Serine/threonine-protein kinase PrkC</fullName>
        <ecNumber evidence="1">2.7.11.1</ecNumber>
    </recommendedName>
</protein>
<keyword evidence="15" id="KW-0812">Transmembrane</keyword>
<keyword evidence="6 18" id="KW-0418">Kinase</keyword>
<sequence length="608" mass="67572">MTMQMEGKKLGGRYEILSRIGGGGMAVVYKAKDILLHRNVAIKVLSESLSNDQEFVRRFDREAQAAASLSHPNIVNVYDVGQDGYIHYIVMELVEGPTLKQMILERGTLTTAEAGDIAAQICDGLQHAHDNQIVHRDIKPHNILIGTNGRAKVTDFGIARAASSSTITQTGSVMGSVHYFSPEQARGGQIGSKADIYSLGVVLYEMLTGELPFDGDSAISIALKHLQEPVIDPRELNKKIPESMVNIVMRALEKDPEMRYTSVKAMMQDINYALQFDSRRENRWERSAKTSDIFQTIPIAADEETEVHKVFQSRSNKNSYQSPVQREEIRSPKRTETKQATQVSQETMAGLERFRNVSNDKDKTVFQRTVIWLDNVQAKLPWWQKLLFSLLTIGIIVFIAIYGFNVIWGLLSSPNDDPNNQNSTEISMANLSGMTKDEAMNWFETHNLNPPTIKYGESSDDSQDKVISQDPTVGSPIDQDYKATITLGAGGANGSLKVKDFTGMYQSNLGKYTNQELGYKIDYSDSRCYNQNTTGQNLSHGQILEQTPKAGENIEKGGTVYLWIYVPGNSGCKDLPPSLGGTAKNADSKLLTIHQVENIRTKENESVA</sequence>
<evidence type="ECO:0000259" key="17">
    <source>
        <dbReference type="PROSITE" id="PS51178"/>
    </source>
</evidence>
<dbReference type="FunFam" id="3.30.200.20:FF:000035">
    <property type="entry name" value="Serine/threonine protein kinase Stk1"/>
    <property type="match status" value="1"/>
</dbReference>
<evidence type="ECO:0000313" key="19">
    <source>
        <dbReference type="Proteomes" id="UP000430692"/>
    </source>
</evidence>
<dbReference type="Proteomes" id="UP000430692">
    <property type="component" value="Unassembled WGS sequence"/>
</dbReference>
<dbReference type="Gene3D" id="3.30.10.20">
    <property type="match status" value="1"/>
</dbReference>
<comment type="catalytic activity">
    <reaction evidence="9">
        <text>L-threonyl-[protein] + ATP = O-phospho-L-threonyl-[protein] + ADP + H(+)</text>
        <dbReference type="Rhea" id="RHEA:46608"/>
        <dbReference type="Rhea" id="RHEA-COMP:11060"/>
        <dbReference type="Rhea" id="RHEA-COMP:11605"/>
        <dbReference type="ChEBI" id="CHEBI:15378"/>
        <dbReference type="ChEBI" id="CHEBI:30013"/>
        <dbReference type="ChEBI" id="CHEBI:30616"/>
        <dbReference type="ChEBI" id="CHEBI:61977"/>
        <dbReference type="ChEBI" id="CHEBI:456216"/>
        <dbReference type="EC" id="2.7.11.1"/>
    </reaction>
</comment>
<evidence type="ECO:0000256" key="3">
    <source>
        <dbReference type="ARBA" id="ARBA00022544"/>
    </source>
</evidence>
<keyword evidence="15" id="KW-0472">Membrane</keyword>
<evidence type="ECO:0000256" key="4">
    <source>
        <dbReference type="ARBA" id="ARBA00022679"/>
    </source>
</evidence>
<dbReference type="GO" id="GO:0004674">
    <property type="term" value="F:protein serine/threonine kinase activity"/>
    <property type="evidence" value="ECO:0007669"/>
    <property type="project" value="UniProtKB-KW"/>
</dbReference>
<evidence type="ECO:0000256" key="1">
    <source>
        <dbReference type="ARBA" id="ARBA00012513"/>
    </source>
</evidence>
<dbReference type="InterPro" id="IPR005543">
    <property type="entry name" value="PASTA_dom"/>
</dbReference>
<dbReference type="PANTHER" id="PTHR43289">
    <property type="entry name" value="MITOGEN-ACTIVATED PROTEIN KINASE KINASE KINASE 20-RELATED"/>
    <property type="match status" value="1"/>
</dbReference>
<dbReference type="NCBIfam" id="NF033483">
    <property type="entry name" value="PknB_PASTA_kin"/>
    <property type="match status" value="1"/>
</dbReference>
<comment type="subcellular location">
    <subcellularLocation>
        <location evidence="11">Spore membrane</location>
        <topology evidence="11">Single-pass type II membrane protein</topology>
    </subcellularLocation>
</comment>
<feature type="transmembrane region" description="Helical" evidence="15">
    <location>
        <begin position="386"/>
        <end position="411"/>
    </location>
</feature>
<proteinExistence type="predicted"/>
<dbReference type="InterPro" id="IPR000719">
    <property type="entry name" value="Prot_kinase_dom"/>
</dbReference>
<dbReference type="GO" id="GO:0007165">
    <property type="term" value="P:signal transduction"/>
    <property type="evidence" value="ECO:0007669"/>
    <property type="project" value="UniProtKB-ARBA"/>
</dbReference>
<dbReference type="PANTHER" id="PTHR43289:SF34">
    <property type="entry name" value="SERINE_THREONINE-PROTEIN KINASE YBDM-RELATED"/>
    <property type="match status" value="1"/>
</dbReference>
<evidence type="ECO:0000256" key="8">
    <source>
        <dbReference type="ARBA" id="ARBA00022968"/>
    </source>
</evidence>
<accession>A0A6I4VNY2</accession>
<feature type="domain" description="PASTA" evidence="17">
    <location>
        <begin position="422"/>
        <end position="489"/>
    </location>
</feature>
<dbReference type="AlphaFoldDB" id="A0A6I4VNY2"/>
<keyword evidence="15" id="KW-1133">Transmembrane helix</keyword>
<keyword evidence="19" id="KW-1185">Reference proteome</keyword>
<name>A0A6I4VNY2_9BACL</name>
<evidence type="ECO:0000256" key="10">
    <source>
        <dbReference type="ARBA" id="ARBA00048679"/>
    </source>
</evidence>
<dbReference type="Gene3D" id="1.10.510.10">
    <property type="entry name" value="Transferase(Phosphotransferase) domain 1"/>
    <property type="match status" value="1"/>
</dbReference>
<dbReference type="CDD" id="cd14014">
    <property type="entry name" value="STKc_PknB_like"/>
    <property type="match status" value="1"/>
</dbReference>
<evidence type="ECO:0000256" key="11">
    <source>
        <dbReference type="ARBA" id="ARBA00060432"/>
    </source>
</evidence>
<evidence type="ECO:0000256" key="6">
    <source>
        <dbReference type="ARBA" id="ARBA00022777"/>
    </source>
</evidence>
<dbReference type="Pfam" id="PF00069">
    <property type="entry name" value="Pkinase"/>
    <property type="match status" value="1"/>
</dbReference>
<evidence type="ECO:0000256" key="5">
    <source>
        <dbReference type="ARBA" id="ARBA00022741"/>
    </source>
</evidence>
<comment type="caution">
    <text evidence="18">The sequence shown here is derived from an EMBL/GenBank/DDBJ whole genome shotgun (WGS) entry which is preliminary data.</text>
</comment>
<feature type="domain" description="Protein kinase" evidence="16">
    <location>
        <begin position="14"/>
        <end position="274"/>
    </location>
</feature>
<dbReference type="Gene3D" id="3.30.200.20">
    <property type="entry name" value="Phosphorylase Kinase, domain 1"/>
    <property type="match status" value="1"/>
</dbReference>
<dbReference type="InterPro" id="IPR017441">
    <property type="entry name" value="Protein_kinase_ATP_BS"/>
</dbReference>
<dbReference type="CDD" id="cd06577">
    <property type="entry name" value="PASTA_pknB"/>
    <property type="match status" value="2"/>
</dbReference>
<comment type="catalytic activity">
    <reaction evidence="10">
        <text>L-seryl-[protein] + ATP = O-phospho-L-seryl-[protein] + ADP + H(+)</text>
        <dbReference type="Rhea" id="RHEA:17989"/>
        <dbReference type="Rhea" id="RHEA-COMP:9863"/>
        <dbReference type="Rhea" id="RHEA-COMP:11604"/>
        <dbReference type="ChEBI" id="CHEBI:15378"/>
        <dbReference type="ChEBI" id="CHEBI:29999"/>
        <dbReference type="ChEBI" id="CHEBI:30616"/>
        <dbReference type="ChEBI" id="CHEBI:83421"/>
        <dbReference type="ChEBI" id="CHEBI:456216"/>
        <dbReference type="EC" id="2.7.11.1"/>
    </reaction>
</comment>
<feature type="region of interest" description="Disordered" evidence="14">
    <location>
        <begin position="311"/>
        <end position="345"/>
    </location>
</feature>
<evidence type="ECO:0000313" key="18">
    <source>
        <dbReference type="EMBL" id="MXQ53309.1"/>
    </source>
</evidence>
<evidence type="ECO:0000256" key="13">
    <source>
        <dbReference type="PROSITE-ProRule" id="PRU10141"/>
    </source>
</evidence>
<dbReference type="PROSITE" id="PS00108">
    <property type="entry name" value="PROTEIN_KINASE_ST"/>
    <property type="match status" value="1"/>
</dbReference>
<dbReference type="PROSITE" id="PS50011">
    <property type="entry name" value="PROTEIN_KINASE_DOM"/>
    <property type="match status" value="1"/>
</dbReference>